<accession>A0A3B0SAS5</accession>
<dbReference type="Pfam" id="PF04087">
    <property type="entry name" value="DUF389"/>
    <property type="match status" value="1"/>
</dbReference>
<name>A0A3B0SAS5_9ZZZZ</name>
<feature type="transmembrane region" description="Helical" evidence="1">
    <location>
        <begin position="221"/>
        <end position="246"/>
    </location>
</feature>
<protein>
    <submittedName>
        <fullName evidence="2">Uncharacterized protein, MJ0678-like</fullName>
    </submittedName>
</protein>
<feature type="transmembrane region" description="Helical" evidence="1">
    <location>
        <begin position="189"/>
        <end position="209"/>
    </location>
</feature>
<feature type="transmembrane region" description="Helical" evidence="1">
    <location>
        <begin position="128"/>
        <end position="148"/>
    </location>
</feature>
<dbReference type="EMBL" id="UOEJ01000031">
    <property type="protein sequence ID" value="VAV92185.1"/>
    <property type="molecule type" value="Genomic_DNA"/>
</dbReference>
<dbReference type="PANTHER" id="PTHR20992">
    <property type="entry name" value="AT15442P-RELATED"/>
    <property type="match status" value="1"/>
</dbReference>
<evidence type="ECO:0000256" key="1">
    <source>
        <dbReference type="SAM" id="Phobius"/>
    </source>
</evidence>
<keyword evidence="1" id="KW-0472">Membrane</keyword>
<keyword evidence="1" id="KW-1133">Transmembrane helix</keyword>
<evidence type="ECO:0000313" key="2">
    <source>
        <dbReference type="EMBL" id="VAV92185.1"/>
    </source>
</evidence>
<feature type="transmembrane region" description="Helical" evidence="1">
    <location>
        <begin position="154"/>
        <end position="177"/>
    </location>
</feature>
<proteinExistence type="predicted"/>
<feature type="transmembrane region" description="Helical" evidence="1">
    <location>
        <begin position="281"/>
        <end position="304"/>
    </location>
</feature>
<feature type="transmembrane region" description="Helical" evidence="1">
    <location>
        <begin position="253"/>
        <end position="275"/>
    </location>
</feature>
<dbReference type="AlphaFoldDB" id="A0A3B0SAS5"/>
<gene>
    <name evidence="2" type="ORF">MNBD_ALPHA01-186</name>
</gene>
<reference evidence="2" key="1">
    <citation type="submission" date="2018-06" db="EMBL/GenBank/DDBJ databases">
        <authorList>
            <person name="Zhirakovskaya E."/>
        </authorList>
    </citation>
    <scope>NUCLEOTIDE SEQUENCE</scope>
</reference>
<dbReference type="PANTHER" id="PTHR20992:SF9">
    <property type="entry name" value="AT15442P-RELATED"/>
    <property type="match status" value="1"/>
</dbReference>
<dbReference type="InterPro" id="IPR005240">
    <property type="entry name" value="DUF389"/>
</dbReference>
<organism evidence="2">
    <name type="scientific">hydrothermal vent metagenome</name>
    <dbReference type="NCBI Taxonomy" id="652676"/>
    <lineage>
        <taxon>unclassified sequences</taxon>
        <taxon>metagenomes</taxon>
        <taxon>ecological metagenomes</taxon>
    </lineage>
</organism>
<sequence length="345" mass="36927">MSHRIIQIHIRAGAGDLAQKVKLINKTVDKWPVGPDGLSYALLVRTQDTQMVTDRLQELFLKNQIVRIVIQPVEAVLPKPVAKVKKEVQDLTDPVHGNDNGKKGKSQRVFSGISRDELYADVSRGAQISTSFILLVIFSTIVAGIGLIENNVAVVIGAMVIAPLLGPNLALALSTALGDLDLMGNALKTMAVGFLVALTLSFGLGYVWGTFWPDELHGPELMSRTIVGFDSIALALVSGAAAVLSLASGISSVLVGVMVAVALLPPGATVGIMLGAGRYELALGAALLLAVNIVCVNLSAKLVFLFKGVQPRTWYEKKKARKAMIFYMIFWILSLAALGYIIIMR</sequence>
<feature type="transmembrane region" description="Helical" evidence="1">
    <location>
        <begin position="325"/>
        <end position="343"/>
    </location>
</feature>
<keyword evidence="1" id="KW-0812">Transmembrane</keyword>
<dbReference type="NCBIfam" id="TIGR00341">
    <property type="entry name" value="TIGR00341 family protein"/>
    <property type="match status" value="1"/>
</dbReference>